<accession>A0A9D3Y7F2</accession>
<reference evidence="1" key="1">
    <citation type="journal article" date="2019" name="bioRxiv">
        <title>The Genome of the Zebra Mussel, Dreissena polymorpha: A Resource for Invasive Species Research.</title>
        <authorList>
            <person name="McCartney M.A."/>
            <person name="Auch B."/>
            <person name="Kono T."/>
            <person name="Mallez S."/>
            <person name="Zhang Y."/>
            <person name="Obille A."/>
            <person name="Becker A."/>
            <person name="Abrahante J.E."/>
            <person name="Garbe J."/>
            <person name="Badalamenti J.P."/>
            <person name="Herman A."/>
            <person name="Mangelson H."/>
            <person name="Liachko I."/>
            <person name="Sullivan S."/>
            <person name="Sone E.D."/>
            <person name="Koren S."/>
            <person name="Silverstein K.A.T."/>
            <person name="Beckman K.B."/>
            <person name="Gohl D.M."/>
        </authorList>
    </citation>
    <scope>NUCLEOTIDE SEQUENCE</scope>
    <source>
        <strain evidence="1">Duluth1</strain>
        <tissue evidence="1">Whole animal</tissue>
    </source>
</reference>
<evidence type="ECO:0000313" key="2">
    <source>
        <dbReference type="Proteomes" id="UP000828390"/>
    </source>
</evidence>
<name>A0A9D3Y7F2_DREPO</name>
<reference evidence="1" key="2">
    <citation type="submission" date="2020-11" db="EMBL/GenBank/DDBJ databases">
        <authorList>
            <person name="McCartney M.A."/>
            <person name="Auch B."/>
            <person name="Kono T."/>
            <person name="Mallez S."/>
            <person name="Becker A."/>
            <person name="Gohl D.M."/>
            <person name="Silverstein K.A.T."/>
            <person name="Koren S."/>
            <person name="Bechman K.B."/>
            <person name="Herman A."/>
            <person name="Abrahante J.E."/>
            <person name="Garbe J."/>
        </authorList>
    </citation>
    <scope>NUCLEOTIDE SEQUENCE</scope>
    <source>
        <strain evidence="1">Duluth1</strain>
        <tissue evidence="1">Whole animal</tissue>
    </source>
</reference>
<evidence type="ECO:0000313" key="1">
    <source>
        <dbReference type="EMBL" id="KAH3693222.1"/>
    </source>
</evidence>
<dbReference type="Proteomes" id="UP000828390">
    <property type="component" value="Unassembled WGS sequence"/>
</dbReference>
<dbReference type="AlphaFoldDB" id="A0A9D3Y7F2"/>
<dbReference type="EMBL" id="JAIWYP010000017">
    <property type="protein sequence ID" value="KAH3693222.1"/>
    <property type="molecule type" value="Genomic_DNA"/>
</dbReference>
<gene>
    <name evidence="1" type="ORF">DPMN_192625</name>
</gene>
<organism evidence="1 2">
    <name type="scientific">Dreissena polymorpha</name>
    <name type="common">Zebra mussel</name>
    <name type="synonym">Mytilus polymorpha</name>
    <dbReference type="NCBI Taxonomy" id="45954"/>
    <lineage>
        <taxon>Eukaryota</taxon>
        <taxon>Metazoa</taxon>
        <taxon>Spiralia</taxon>
        <taxon>Lophotrochozoa</taxon>
        <taxon>Mollusca</taxon>
        <taxon>Bivalvia</taxon>
        <taxon>Autobranchia</taxon>
        <taxon>Heteroconchia</taxon>
        <taxon>Euheterodonta</taxon>
        <taxon>Imparidentia</taxon>
        <taxon>Neoheterodontei</taxon>
        <taxon>Myida</taxon>
        <taxon>Dreissenoidea</taxon>
        <taxon>Dreissenidae</taxon>
        <taxon>Dreissena</taxon>
    </lineage>
</organism>
<proteinExistence type="predicted"/>
<comment type="caution">
    <text evidence="1">The sequence shown here is derived from an EMBL/GenBank/DDBJ whole genome shotgun (WGS) entry which is preliminary data.</text>
</comment>
<keyword evidence="2" id="KW-1185">Reference proteome</keyword>
<sequence length="51" mass="5905">MRCRLLNSANIDERKDPEGNTIRDFRAIQLKEVVEKRLQLVPIMLGNILLA</sequence>
<protein>
    <submittedName>
        <fullName evidence="1">Uncharacterized protein</fullName>
    </submittedName>
</protein>